<sequence length="133" mass="16072">MNITQLKIIENQSIIDNNLHYIYQDYYYNKLINLISQISKLIILKSITFNKLKRIPTPTINHSLQRNDNRSNSSFIIRKQSLDFHRIKLNVNFLRNLGLNQKEMIYYWNMIQDIIQLVFYLLQNLQRNRNVGI</sequence>
<dbReference type="Proteomes" id="UP000689195">
    <property type="component" value="Unassembled WGS sequence"/>
</dbReference>
<proteinExistence type="predicted"/>
<dbReference type="EMBL" id="CAJJDO010000021">
    <property type="protein sequence ID" value="CAD8151141.1"/>
    <property type="molecule type" value="Genomic_DNA"/>
</dbReference>
<reference evidence="1" key="1">
    <citation type="submission" date="2021-01" db="EMBL/GenBank/DDBJ databases">
        <authorList>
            <consortium name="Genoscope - CEA"/>
            <person name="William W."/>
        </authorList>
    </citation>
    <scope>NUCLEOTIDE SEQUENCE</scope>
</reference>
<name>A0A8S1TAK2_9CILI</name>
<comment type="caution">
    <text evidence="1">The sequence shown here is derived from an EMBL/GenBank/DDBJ whole genome shotgun (WGS) entry which is preliminary data.</text>
</comment>
<organism evidence="1 2">
    <name type="scientific">Paramecium pentaurelia</name>
    <dbReference type="NCBI Taxonomy" id="43138"/>
    <lineage>
        <taxon>Eukaryota</taxon>
        <taxon>Sar</taxon>
        <taxon>Alveolata</taxon>
        <taxon>Ciliophora</taxon>
        <taxon>Intramacronucleata</taxon>
        <taxon>Oligohymenophorea</taxon>
        <taxon>Peniculida</taxon>
        <taxon>Parameciidae</taxon>
        <taxon>Paramecium</taxon>
    </lineage>
</organism>
<keyword evidence="2" id="KW-1185">Reference proteome</keyword>
<protein>
    <submittedName>
        <fullName evidence="1">Uncharacterized protein</fullName>
    </submittedName>
</protein>
<evidence type="ECO:0000313" key="1">
    <source>
        <dbReference type="EMBL" id="CAD8151141.1"/>
    </source>
</evidence>
<gene>
    <name evidence="1" type="ORF">PPENT_87.1.T0210192</name>
</gene>
<evidence type="ECO:0000313" key="2">
    <source>
        <dbReference type="Proteomes" id="UP000689195"/>
    </source>
</evidence>
<dbReference type="AlphaFoldDB" id="A0A8S1TAK2"/>
<accession>A0A8S1TAK2</accession>